<comment type="similarity">
    <text evidence="1 5 6">Belongs to the universal ribosomal protein uS2 family.</text>
</comment>
<keyword evidence="3 5" id="KW-0687">Ribonucleoprotein</keyword>
<dbReference type="PRINTS" id="PR00395">
    <property type="entry name" value="RIBOSOMALS2"/>
</dbReference>
<evidence type="ECO:0000256" key="5">
    <source>
        <dbReference type="HAMAP-Rule" id="MF_00291"/>
    </source>
</evidence>
<dbReference type="InterPro" id="IPR001865">
    <property type="entry name" value="Ribosomal_uS2"/>
</dbReference>
<dbReference type="AlphaFoldDB" id="A0A1G2HHG9"/>
<sequence length="283" mass="31838">MTEKTATIKERAKTLDTPKELQEFLEAGVHFGHQKSEVHPGMFPFIFGVRNNVHIIDVARTKERLDTVLDFIKTLNAEGRTILFVGTKFPIREVTRKTAEATGMPHVTEYWAGGTLTNWKNIQERIEHLKDLESKKKSDEWQKYTKHERLQMEREMAKLEKKLGGIKDMTKRPDAMFVVDAAEDVLAITEARQLGIPIMAIVDTNINPASVDYPIPANDDAISSVKLILKKVEEALIKSKGSAPAKNEINEIMDKKTAKDSNLKPLAPASHGRGPDRSVMTKI</sequence>
<dbReference type="STRING" id="1802163.A2932_01900"/>
<dbReference type="GO" id="GO:0006412">
    <property type="term" value="P:translation"/>
    <property type="evidence" value="ECO:0007669"/>
    <property type="project" value="UniProtKB-UniRule"/>
</dbReference>
<name>A0A1G2HHG9_9BACT</name>
<evidence type="ECO:0000256" key="4">
    <source>
        <dbReference type="ARBA" id="ARBA00035256"/>
    </source>
</evidence>
<evidence type="ECO:0000313" key="8">
    <source>
        <dbReference type="EMBL" id="OGZ61945.1"/>
    </source>
</evidence>
<dbReference type="Proteomes" id="UP000179153">
    <property type="component" value="Unassembled WGS sequence"/>
</dbReference>
<dbReference type="CDD" id="cd01425">
    <property type="entry name" value="RPS2"/>
    <property type="match status" value="1"/>
</dbReference>
<dbReference type="Pfam" id="PF00318">
    <property type="entry name" value="Ribosomal_S2"/>
    <property type="match status" value="1"/>
</dbReference>
<reference evidence="8 9" key="1">
    <citation type="journal article" date="2016" name="Nat. Commun.">
        <title>Thousands of microbial genomes shed light on interconnected biogeochemical processes in an aquifer system.</title>
        <authorList>
            <person name="Anantharaman K."/>
            <person name="Brown C.T."/>
            <person name="Hug L.A."/>
            <person name="Sharon I."/>
            <person name="Castelle C.J."/>
            <person name="Probst A.J."/>
            <person name="Thomas B.C."/>
            <person name="Singh A."/>
            <person name="Wilkins M.J."/>
            <person name="Karaoz U."/>
            <person name="Brodie E.L."/>
            <person name="Williams K.H."/>
            <person name="Hubbard S.S."/>
            <person name="Banfield J.F."/>
        </authorList>
    </citation>
    <scope>NUCLEOTIDE SEQUENCE [LARGE SCALE GENOMIC DNA]</scope>
</reference>
<dbReference type="HAMAP" id="MF_00291_B">
    <property type="entry name" value="Ribosomal_uS2_B"/>
    <property type="match status" value="1"/>
</dbReference>
<evidence type="ECO:0000256" key="6">
    <source>
        <dbReference type="RuleBase" id="RU003631"/>
    </source>
</evidence>
<dbReference type="GO" id="GO:0003735">
    <property type="term" value="F:structural constituent of ribosome"/>
    <property type="evidence" value="ECO:0007669"/>
    <property type="project" value="InterPro"/>
</dbReference>
<dbReference type="NCBIfam" id="TIGR01011">
    <property type="entry name" value="rpsB_bact"/>
    <property type="match status" value="1"/>
</dbReference>
<evidence type="ECO:0000256" key="7">
    <source>
        <dbReference type="SAM" id="MobiDB-lite"/>
    </source>
</evidence>
<feature type="region of interest" description="Disordered" evidence="7">
    <location>
        <begin position="248"/>
        <end position="283"/>
    </location>
</feature>
<protein>
    <recommendedName>
        <fullName evidence="4 5">Small ribosomal subunit protein uS2</fullName>
    </recommendedName>
</protein>
<dbReference type="SUPFAM" id="SSF52313">
    <property type="entry name" value="Ribosomal protein S2"/>
    <property type="match status" value="1"/>
</dbReference>
<evidence type="ECO:0000256" key="2">
    <source>
        <dbReference type="ARBA" id="ARBA00022980"/>
    </source>
</evidence>
<dbReference type="InterPro" id="IPR005706">
    <property type="entry name" value="Ribosomal_uS2_bac/mit/plastid"/>
</dbReference>
<dbReference type="GO" id="GO:0022627">
    <property type="term" value="C:cytosolic small ribosomal subunit"/>
    <property type="evidence" value="ECO:0007669"/>
    <property type="project" value="TreeGrafter"/>
</dbReference>
<gene>
    <name evidence="5" type="primary">rpsB</name>
    <name evidence="8" type="ORF">A2932_01900</name>
</gene>
<feature type="compositionally biased region" description="Basic and acidic residues" evidence="7">
    <location>
        <begin position="248"/>
        <end position="262"/>
    </location>
</feature>
<accession>A0A1G2HHG9</accession>
<dbReference type="PANTHER" id="PTHR12534">
    <property type="entry name" value="30S RIBOSOMAL PROTEIN S2 PROKARYOTIC AND ORGANELLAR"/>
    <property type="match status" value="1"/>
</dbReference>
<dbReference type="PANTHER" id="PTHR12534:SF0">
    <property type="entry name" value="SMALL RIBOSOMAL SUBUNIT PROTEIN US2M"/>
    <property type="match status" value="1"/>
</dbReference>
<evidence type="ECO:0000256" key="1">
    <source>
        <dbReference type="ARBA" id="ARBA00006242"/>
    </source>
</evidence>
<organism evidence="8 9">
    <name type="scientific">Candidatus Spechtbacteria bacterium RIFCSPLOWO2_01_FULL_46_10</name>
    <dbReference type="NCBI Taxonomy" id="1802163"/>
    <lineage>
        <taxon>Bacteria</taxon>
        <taxon>Candidatus Spechtiibacteriota</taxon>
    </lineage>
</organism>
<dbReference type="EMBL" id="MHOI01000006">
    <property type="protein sequence ID" value="OGZ61945.1"/>
    <property type="molecule type" value="Genomic_DNA"/>
</dbReference>
<dbReference type="PROSITE" id="PS00962">
    <property type="entry name" value="RIBOSOMAL_S2_1"/>
    <property type="match status" value="1"/>
</dbReference>
<evidence type="ECO:0000256" key="3">
    <source>
        <dbReference type="ARBA" id="ARBA00023274"/>
    </source>
</evidence>
<dbReference type="PROSITE" id="PS00963">
    <property type="entry name" value="RIBOSOMAL_S2_2"/>
    <property type="match status" value="1"/>
</dbReference>
<dbReference type="InterPro" id="IPR018130">
    <property type="entry name" value="Ribosomal_uS2_CS"/>
</dbReference>
<evidence type="ECO:0000313" key="9">
    <source>
        <dbReference type="Proteomes" id="UP000179153"/>
    </source>
</evidence>
<proteinExistence type="inferred from homology"/>
<dbReference type="InterPro" id="IPR023591">
    <property type="entry name" value="Ribosomal_uS2_flav_dom_sf"/>
</dbReference>
<dbReference type="Gene3D" id="3.40.50.10490">
    <property type="entry name" value="Glucose-6-phosphate isomerase like protein, domain 1"/>
    <property type="match status" value="1"/>
</dbReference>
<keyword evidence="2 5" id="KW-0689">Ribosomal protein</keyword>
<comment type="caution">
    <text evidence="8">The sequence shown here is derived from an EMBL/GenBank/DDBJ whole genome shotgun (WGS) entry which is preliminary data.</text>
</comment>
<dbReference type="Gene3D" id="1.10.287.610">
    <property type="entry name" value="Helix hairpin bin"/>
    <property type="match status" value="1"/>
</dbReference>